<comment type="caution">
    <text evidence="2">The sequence shown here is derived from an EMBL/GenBank/DDBJ whole genome shotgun (WGS) entry which is preliminary data.</text>
</comment>
<feature type="region of interest" description="Disordered" evidence="1">
    <location>
        <begin position="91"/>
        <end position="110"/>
    </location>
</feature>
<evidence type="ECO:0000313" key="3">
    <source>
        <dbReference type="Proteomes" id="UP000825935"/>
    </source>
</evidence>
<evidence type="ECO:0000256" key="1">
    <source>
        <dbReference type="SAM" id="MobiDB-lite"/>
    </source>
</evidence>
<gene>
    <name evidence="2" type="ORF">KP509_16G053300</name>
</gene>
<evidence type="ECO:0000313" key="2">
    <source>
        <dbReference type="EMBL" id="KAH7388007.1"/>
    </source>
</evidence>
<keyword evidence="3" id="KW-1185">Reference proteome</keyword>
<dbReference type="EMBL" id="CM035421">
    <property type="protein sequence ID" value="KAH7388007.1"/>
    <property type="molecule type" value="Genomic_DNA"/>
</dbReference>
<accession>A0A8T2SYX7</accession>
<dbReference type="AlphaFoldDB" id="A0A8T2SYX7"/>
<organism evidence="2 3">
    <name type="scientific">Ceratopteris richardii</name>
    <name type="common">Triangle waterfern</name>
    <dbReference type="NCBI Taxonomy" id="49495"/>
    <lineage>
        <taxon>Eukaryota</taxon>
        <taxon>Viridiplantae</taxon>
        <taxon>Streptophyta</taxon>
        <taxon>Embryophyta</taxon>
        <taxon>Tracheophyta</taxon>
        <taxon>Polypodiopsida</taxon>
        <taxon>Polypodiidae</taxon>
        <taxon>Polypodiales</taxon>
        <taxon>Pteridineae</taxon>
        <taxon>Pteridaceae</taxon>
        <taxon>Parkerioideae</taxon>
        <taxon>Ceratopteris</taxon>
    </lineage>
</organism>
<name>A0A8T2SYX7_CERRI</name>
<sequence length="210" mass="22895">MALIFPANRSTSELPLNTGVCAWMRSDHSSEATRHGPPMEKIWSPAVLDPSALISFKETTIAVDSQSFRSSMSSFRTKLPVVLEESESFSSRDGSSVEGAFSTSSSSFTWSSASSSRTFVRNGASTNNFVAKKGSKKPRKYSKGDRAEKFSLISSILWPLRRLRDRYVSCMMGLDGNGDLSGLAQGSNFGASSRYFGNLPISKVDPRTYG</sequence>
<reference evidence="2" key="1">
    <citation type="submission" date="2021-08" db="EMBL/GenBank/DDBJ databases">
        <title>WGS assembly of Ceratopteris richardii.</title>
        <authorList>
            <person name="Marchant D.B."/>
            <person name="Chen G."/>
            <person name="Jenkins J."/>
            <person name="Shu S."/>
            <person name="Leebens-Mack J."/>
            <person name="Grimwood J."/>
            <person name="Schmutz J."/>
            <person name="Soltis P."/>
            <person name="Soltis D."/>
            <person name="Chen Z.-H."/>
        </authorList>
    </citation>
    <scope>NUCLEOTIDE SEQUENCE</scope>
    <source>
        <strain evidence="2">Whitten #5841</strain>
        <tissue evidence="2">Leaf</tissue>
    </source>
</reference>
<protein>
    <submittedName>
        <fullName evidence="2">Uncharacterized protein</fullName>
    </submittedName>
</protein>
<dbReference type="Proteomes" id="UP000825935">
    <property type="component" value="Chromosome 16"/>
</dbReference>
<dbReference type="OrthoDB" id="10501124at2759"/>
<proteinExistence type="predicted"/>